<comment type="caution">
    <text evidence="10">The sequence shown here is derived from an EMBL/GenBank/DDBJ whole genome shotgun (WGS) entry which is preliminary data.</text>
</comment>
<evidence type="ECO:0000313" key="11">
    <source>
        <dbReference type="Proteomes" id="UP001055153"/>
    </source>
</evidence>
<proteinExistence type="inferred from homology"/>
<evidence type="ECO:0000256" key="2">
    <source>
        <dbReference type="ARBA" id="ARBA00001946"/>
    </source>
</evidence>
<dbReference type="PANTHER" id="PTHR11839:SF18">
    <property type="entry name" value="NUDIX HYDROLASE DOMAIN-CONTAINING PROTEIN"/>
    <property type="match status" value="1"/>
</dbReference>
<comment type="catalytic activity">
    <reaction evidence="1">
        <text>GDP-alpha-D-mannose + H2O = alpha-D-mannose 1-phosphate + GMP + 2 H(+)</text>
        <dbReference type="Rhea" id="RHEA:27978"/>
        <dbReference type="ChEBI" id="CHEBI:15377"/>
        <dbReference type="ChEBI" id="CHEBI:15378"/>
        <dbReference type="ChEBI" id="CHEBI:57527"/>
        <dbReference type="ChEBI" id="CHEBI:58115"/>
        <dbReference type="ChEBI" id="CHEBI:58409"/>
    </reaction>
</comment>
<dbReference type="SUPFAM" id="SSF55811">
    <property type="entry name" value="Nudix"/>
    <property type="match status" value="1"/>
</dbReference>
<reference evidence="10" key="1">
    <citation type="journal article" date="2021" name="Front. Microbiol.">
        <title>Comprehensive Comparative Genomics and Phenotyping of Methylobacterium Species.</title>
        <authorList>
            <person name="Alessa O."/>
            <person name="Ogura Y."/>
            <person name="Fujitani Y."/>
            <person name="Takami H."/>
            <person name="Hayashi T."/>
            <person name="Sahin N."/>
            <person name="Tani A."/>
        </authorList>
    </citation>
    <scope>NUCLEOTIDE SEQUENCE</scope>
    <source>
        <strain evidence="10">DSM 17168</strain>
    </source>
</reference>
<comment type="subunit">
    <text evidence="4">Homodimer.</text>
</comment>
<gene>
    <name evidence="10" type="ORF">GMJLKIPL_5417</name>
</gene>
<evidence type="ECO:0000256" key="4">
    <source>
        <dbReference type="ARBA" id="ARBA00011738"/>
    </source>
</evidence>
<keyword evidence="6" id="KW-0378">Hydrolase</keyword>
<evidence type="ECO:0000256" key="6">
    <source>
        <dbReference type="ARBA" id="ARBA00022801"/>
    </source>
</evidence>
<dbReference type="Pfam" id="PF00293">
    <property type="entry name" value="NUDIX"/>
    <property type="match status" value="1"/>
</dbReference>
<evidence type="ECO:0000256" key="5">
    <source>
        <dbReference type="ARBA" id="ARBA00016377"/>
    </source>
</evidence>
<comment type="cofactor">
    <cofactor evidence="2">
        <name>Mg(2+)</name>
        <dbReference type="ChEBI" id="CHEBI:18420"/>
    </cofactor>
</comment>
<dbReference type="Gene3D" id="3.90.79.10">
    <property type="entry name" value="Nucleoside Triphosphate Pyrophosphohydrolase"/>
    <property type="match status" value="1"/>
</dbReference>
<evidence type="ECO:0000256" key="1">
    <source>
        <dbReference type="ARBA" id="ARBA00000847"/>
    </source>
</evidence>
<evidence type="ECO:0000259" key="9">
    <source>
        <dbReference type="PROSITE" id="PS51462"/>
    </source>
</evidence>
<evidence type="ECO:0000256" key="7">
    <source>
        <dbReference type="ARBA" id="ARBA00032162"/>
    </source>
</evidence>
<name>A0ABQ4SJV9_9HYPH</name>
<sequence length="195" mass="21591">MTHAPRSPAPQIRRTRILHEGWGRYLVADVRMPDGTEFTREIEDHGRAVAVLPYDPERRTALLIRQFRAPPCLVDGTTDMLEAPAGCLDEDDPQDCARREAFEEVGVRLSALESVGQVFSMPGISTERMDLYLAPYAARDREGEGGGLASEHENITVVEMSLAGLARAAESGGIRDLKTLLLVQTLRLRHPQLFA</sequence>
<dbReference type="RefSeq" id="WP_238240853.1">
    <property type="nucleotide sequence ID" value="NZ_BPQQ01000077.1"/>
</dbReference>
<dbReference type="InterPro" id="IPR004385">
    <property type="entry name" value="NDP_pyrophosphatase"/>
</dbReference>
<dbReference type="Proteomes" id="UP001055153">
    <property type="component" value="Unassembled WGS sequence"/>
</dbReference>
<evidence type="ECO:0000256" key="8">
    <source>
        <dbReference type="ARBA" id="ARBA00032272"/>
    </source>
</evidence>
<evidence type="ECO:0000256" key="3">
    <source>
        <dbReference type="ARBA" id="ARBA00007275"/>
    </source>
</evidence>
<accession>A0ABQ4SJV9</accession>
<dbReference type="InterPro" id="IPR015797">
    <property type="entry name" value="NUDIX_hydrolase-like_dom_sf"/>
</dbReference>
<dbReference type="PANTHER" id="PTHR11839">
    <property type="entry name" value="UDP/ADP-SUGAR PYROPHOSPHATASE"/>
    <property type="match status" value="1"/>
</dbReference>
<dbReference type="InterPro" id="IPR000086">
    <property type="entry name" value="NUDIX_hydrolase_dom"/>
</dbReference>
<feature type="domain" description="Nudix hydrolase" evidence="9">
    <location>
        <begin position="44"/>
        <end position="182"/>
    </location>
</feature>
<dbReference type="CDD" id="cd24157">
    <property type="entry name" value="NUDIX_GDPMK"/>
    <property type="match status" value="1"/>
</dbReference>
<dbReference type="PROSITE" id="PS51462">
    <property type="entry name" value="NUDIX"/>
    <property type="match status" value="1"/>
</dbReference>
<keyword evidence="11" id="KW-1185">Reference proteome</keyword>
<comment type="similarity">
    <text evidence="3">Belongs to the Nudix hydrolase family. NudK subfamily.</text>
</comment>
<protein>
    <recommendedName>
        <fullName evidence="5">GDP-mannose pyrophosphatase</fullName>
    </recommendedName>
    <alternativeName>
        <fullName evidence="7">GDP-mannose hydrolase</fullName>
    </alternativeName>
    <alternativeName>
        <fullName evidence="8">GDPMK</fullName>
    </alternativeName>
</protein>
<dbReference type="NCBIfam" id="TIGR00052">
    <property type="entry name" value="nudix-type nucleoside diphosphatase, YffH/AdpP family"/>
    <property type="match status" value="1"/>
</dbReference>
<organism evidence="10 11">
    <name type="scientific">Methylobacterium isbiliense</name>
    <dbReference type="NCBI Taxonomy" id="315478"/>
    <lineage>
        <taxon>Bacteria</taxon>
        <taxon>Pseudomonadati</taxon>
        <taxon>Pseudomonadota</taxon>
        <taxon>Alphaproteobacteria</taxon>
        <taxon>Hyphomicrobiales</taxon>
        <taxon>Methylobacteriaceae</taxon>
        <taxon>Methylobacterium</taxon>
    </lineage>
</organism>
<evidence type="ECO:0000313" key="10">
    <source>
        <dbReference type="EMBL" id="GJE03462.1"/>
    </source>
</evidence>
<dbReference type="EMBL" id="BPQQ01000077">
    <property type="protein sequence ID" value="GJE03462.1"/>
    <property type="molecule type" value="Genomic_DNA"/>
</dbReference>
<reference evidence="10" key="2">
    <citation type="submission" date="2021-08" db="EMBL/GenBank/DDBJ databases">
        <authorList>
            <person name="Tani A."/>
            <person name="Ola A."/>
            <person name="Ogura Y."/>
            <person name="Katsura K."/>
            <person name="Hayashi T."/>
        </authorList>
    </citation>
    <scope>NUCLEOTIDE SEQUENCE</scope>
    <source>
        <strain evidence="10">DSM 17168</strain>
    </source>
</reference>